<evidence type="ECO:0000313" key="3">
    <source>
        <dbReference type="Proteomes" id="UP000533533"/>
    </source>
</evidence>
<comment type="caution">
    <text evidence="2">The sequence shown here is derived from an EMBL/GenBank/DDBJ whole genome shotgun (WGS) entry which is preliminary data.</text>
</comment>
<evidence type="ECO:0000313" key="2">
    <source>
        <dbReference type="EMBL" id="MBB2928386.1"/>
    </source>
</evidence>
<dbReference type="Proteomes" id="UP000533533">
    <property type="component" value="Unassembled WGS sequence"/>
</dbReference>
<organism evidence="2 3">
    <name type="scientific">Paraburkholderia silvatlantica</name>
    <dbReference type="NCBI Taxonomy" id="321895"/>
    <lineage>
        <taxon>Bacteria</taxon>
        <taxon>Pseudomonadati</taxon>
        <taxon>Pseudomonadota</taxon>
        <taxon>Betaproteobacteria</taxon>
        <taxon>Burkholderiales</taxon>
        <taxon>Burkholderiaceae</taxon>
        <taxon>Paraburkholderia</taxon>
    </lineage>
</organism>
<proteinExistence type="predicted"/>
<dbReference type="EMBL" id="JACHVZ010000007">
    <property type="protein sequence ID" value="MBB2928386.1"/>
    <property type="molecule type" value="Genomic_DNA"/>
</dbReference>
<feature type="compositionally biased region" description="Polar residues" evidence="1">
    <location>
        <begin position="627"/>
        <end position="638"/>
    </location>
</feature>
<keyword evidence="3" id="KW-1185">Reference proteome</keyword>
<evidence type="ECO:0000256" key="1">
    <source>
        <dbReference type="SAM" id="MobiDB-lite"/>
    </source>
</evidence>
<protein>
    <recommendedName>
        <fullName evidence="4">Phage P22-like portal protein</fullName>
    </recommendedName>
</protein>
<feature type="compositionally biased region" description="Basic and acidic residues" evidence="1">
    <location>
        <begin position="639"/>
        <end position="648"/>
    </location>
</feature>
<evidence type="ECO:0008006" key="4">
    <source>
        <dbReference type="Google" id="ProtNLM"/>
    </source>
</evidence>
<gene>
    <name evidence="2" type="ORF">FHX59_002808</name>
</gene>
<reference evidence="2 3" key="1">
    <citation type="submission" date="2020-08" db="EMBL/GenBank/DDBJ databases">
        <title>Genomic Encyclopedia of Type Strains, Phase IV (KMG-V): Genome sequencing to study the core and pangenomes of soil and plant-associated prokaryotes.</title>
        <authorList>
            <person name="Whitman W."/>
        </authorList>
    </citation>
    <scope>NUCLEOTIDE SEQUENCE [LARGE SCALE GENOMIC DNA]</scope>
    <source>
        <strain evidence="2 3">SRMrh-85</strain>
    </source>
</reference>
<name>A0ABR6FLS3_9BURK</name>
<dbReference type="Pfam" id="PF16510">
    <property type="entry name" value="P22_portal"/>
    <property type="match status" value="1"/>
</dbReference>
<dbReference type="RefSeq" id="WP_110384505.1">
    <property type="nucleotide sequence ID" value="NZ_JACHVZ010000007.1"/>
</dbReference>
<accession>A0ABR6FLS3</accession>
<sequence length="688" mass="77557">MAKSRSGSIPAVVREAQECLKTAIEAETQNRAEGIKDLKFGAGEQWPEMIQTSRELEHRPCLVVNKTDSFVRQTVNNMREQRPRIQVHAVASGADKQKADVIAGLMRHIQTNSNADVAYDTASDFQVRIGWGYWRIAARYTAPDSFDQELYIDRVRNPFTVYFDPASSQPDGSDANWCVITDLMSREKFQRKWPKAKLVDLRAVGAGDELHQWATKDEIRVAEYWKVEHVPDTLLLFSNGDKRYRSEVKQEDLDAAAANGLRVVKERDTVRRAVKWYKLTALEVLEEREWPGKWIPVVPVYGAEYELDGKVVRYGMIRMLQDPQRMYNFWRTAEAELVALAPKAPWLVAEGQIEGQENVWNSANNRSFAYLSYKPQSLDGHQVPPPIRQQPQQLPSAQVNAAMGASEDMKAVAGMFDPALGAEGQETSGVMVQRRQAQSDKSNFHFYDNLCRSIRHTGHILLDLIPHYYDVERTIRIIGEDGVPDSVTINQKQMDPLTGAIQEVLNDVTVGEYDVVIDTGPGYQTKREEAADHMLQLLGTPLGQKVSMIADDVILRQFDWPGADLIADRLAAANPIAQAEQNLPENIPDEVRAVIAQLQAQLKQSGALVQQLQTDLKYKLSVEQMRQQGDAQRTSMQDSTKRHDIESRDQTALELEEIKGHVAILLAHMNDRREIAAVEAAAKNDATH</sequence>
<dbReference type="InterPro" id="IPR032427">
    <property type="entry name" value="P22_portal"/>
</dbReference>
<feature type="region of interest" description="Disordered" evidence="1">
    <location>
        <begin position="627"/>
        <end position="648"/>
    </location>
</feature>